<dbReference type="Gene3D" id="3.40.350.10">
    <property type="entry name" value="Creatinase/prolidase N-terminal domain"/>
    <property type="match status" value="1"/>
</dbReference>
<dbReference type="SUPFAM" id="SSF55920">
    <property type="entry name" value="Creatinase/aminopeptidase"/>
    <property type="match status" value="1"/>
</dbReference>
<dbReference type="Gene3D" id="3.90.230.10">
    <property type="entry name" value="Creatinase/methionine aminopeptidase superfamily"/>
    <property type="match status" value="1"/>
</dbReference>
<dbReference type="CDD" id="cd01066">
    <property type="entry name" value="APP_MetAP"/>
    <property type="match status" value="1"/>
</dbReference>
<feature type="domain" description="Creatinase N-terminal" evidence="2">
    <location>
        <begin position="17"/>
        <end position="158"/>
    </location>
</feature>
<dbReference type="SUPFAM" id="SSF53092">
    <property type="entry name" value="Creatinase/prolidase N-terminal domain"/>
    <property type="match status" value="1"/>
</dbReference>
<dbReference type="InterPro" id="IPR050659">
    <property type="entry name" value="Peptidase_M24B"/>
</dbReference>
<protein>
    <submittedName>
        <fullName evidence="3">Xaa-Pro peptidase family protein</fullName>
    </submittedName>
</protein>
<dbReference type="InterPro" id="IPR000587">
    <property type="entry name" value="Creatinase_N"/>
</dbReference>
<proteinExistence type="predicted"/>
<evidence type="ECO:0000313" key="4">
    <source>
        <dbReference type="Proteomes" id="UP001079430"/>
    </source>
</evidence>
<dbReference type="PANTHER" id="PTHR46112:SF2">
    <property type="entry name" value="XAA-PRO AMINOPEPTIDASE P-RELATED"/>
    <property type="match status" value="1"/>
</dbReference>
<feature type="domain" description="Peptidase M24" evidence="1">
    <location>
        <begin position="166"/>
        <end position="367"/>
    </location>
</feature>
<dbReference type="PANTHER" id="PTHR46112">
    <property type="entry name" value="AMINOPEPTIDASE"/>
    <property type="match status" value="1"/>
</dbReference>
<evidence type="ECO:0000259" key="2">
    <source>
        <dbReference type="Pfam" id="PF01321"/>
    </source>
</evidence>
<gene>
    <name evidence="3" type="ORF">O3W52_28190</name>
</gene>
<dbReference type="Pfam" id="PF01321">
    <property type="entry name" value="Creatinase_N"/>
    <property type="match status" value="1"/>
</dbReference>
<organism evidence="3 4">
    <name type="scientific">Sinorhizobium psoraleae</name>
    <dbReference type="NCBI Taxonomy" id="520838"/>
    <lineage>
        <taxon>Bacteria</taxon>
        <taxon>Pseudomonadati</taxon>
        <taxon>Pseudomonadota</taxon>
        <taxon>Alphaproteobacteria</taxon>
        <taxon>Hyphomicrobiales</taxon>
        <taxon>Rhizobiaceae</taxon>
        <taxon>Sinorhizobium/Ensifer group</taxon>
        <taxon>Sinorhizobium</taxon>
    </lineage>
</organism>
<comment type="caution">
    <text evidence="3">The sequence shown here is derived from an EMBL/GenBank/DDBJ whole genome shotgun (WGS) entry which is preliminary data.</text>
</comment>
<dbReference type="Pfam" id="PF00557">
    <property type="entry name" value="Peptidase_M24"/>
    <property type="match status" value="1"/>
</dbReference>
<dbReference type="RefSeq" id="WP_269285483.1">
    <property type="nucleotide sequence ID" value="NZ_JAPVOI010000005.1"/>
</dbReference>
<keyword evidence="4" id="KW-1185">Reference proteome</keyword>
<dbReference type="EMBL" id="JAPVOI010000005">
    <property type="protein sequence ID" value="MCZ4093677.1"/>
    <property type="molecule type" value="Genomic_DNA"/>
</dbReference>
<dbReference type="Proteomes" id="UP001079430">
    <property type="component" value="Unassembled WGS sequence"/>
</dbReference>
<evidence type="ECO:0000313" key="3">
    <source>
        <dbReference type="EMBL" id="MCZ4093677.1"/>
    </source>
</evidence>
<name>A0ABT4KNY3_9HYPH</name>
<evidence type="ECO:0000259" key="1">
    <source>
        <dbReference type="Pfam" id="PF00557"/>
    </source>
</evidence>
<reference evidence="3" key="1">
    <citation type="submission" date="2022-10" db="EMBL/GenBank/DDBJ databases">
        <title>Whole genome sequencing of three plant growth promoting bacteria isolated from Vachellia tortilis subsp. raddiana in Morocco.</title>
        <authorList>
            <person name="Hnini M."/>
            <person name="Zouagui R."/>
            <person name="Zouagui H."/>
            <person name="Chemao Elfihri M.-W."/>
            <person name="Ibrahimi A."/>
            <person name="Sbabou L."/>
            <person name="Aurag J."/>
        </authorList>
    </citation>
    <scope>NUCLEOTIDE SEQUENCE</scope>
    <source>
        <strain evidence="3">LMR678</strain>
    </source>
</reference>
<dbReference type="InterPro" id="IPR000994">
    <property type="entry name" value="Pept_M24"/>
</dbReference>
<dbReference type="InterPro" id="IPR036005">
    <property type="entry name" value="Creatinase/aminopeptidase-like"/>
</dbReference>
<accession>A0ABT4KNY3</accession>
<sequence length="390" mass="42389">MISNVDRGFPPAEFEARVERAQALMAEEKLDGLFLTSGDNIRYFSGSFGGSNTRPCFMLVPAVGAPIAIVPALREGSMRDTWITDIRSWPSPCPEDDGTTSVVAALTELPRRFGRVAAEFGLEMRIGLPILQLNEIVKRLSGVELVDGSALLWALRMIKSDAEVAKIQRATDIAGAVFVQVPNFVHIGDSESTIHHRFRVRLLEEGASEASLTCRAGQGGPSYIAEGARNRQISDGDLLFIDAGAAYGDYVCDYNRNYQVGKASDALLFAHERIWDANEVGLRAAVPGVTAGHVFEEMAKVLSSGHRGELNKNGRMGHGLGLQVEPPSIKVGDNTLLKPGMVLCIEPALEYEPGKLIIHEETVVITDDGARLLTQRAPKQLEQISLERSI</sequence>
<dbReference type="InterPro" id="IPR029149">
    <property type="entry name" value="Creatin/AminoP/Spt16_N"/>
</dbReference>